<evidence type="ECO:0000256" key="17">
    <source>
        <dbReference type="SAM" id="MobiDB-lite"/>
    </source>
</evidence>
<evidence type="ECO:0000256" key="16">
    <source>
        <dbReference type="SAM" id="Coils"/>
    </source>
</evidence>
<name>A0A7J7KQH1_BUGNE</name>
<feature type="disulfide bond" evidence="14">
    <location>
        <begin position="65"/>
        <end position="80"/>
    </location>
</feature>
<evidence type="ECO:0000256" key="3">
    <source>
        <dbReference type="ARBA" id="ARBA00022583"/>
    </source>
</evidence>
<keyword evidence="6" id="KW-0677">Repeat</keyword>
<evidence type="ECO:0000313" key="20">
    <source>
        <dbReference type="EMBL" id="KAF6040313.1"/>
    </source>
</evidence>
<feature type="disulfide bond" evidence="13">
    <location>
        <begin position="995"/>
        <end position="1004"/>
    </location>
</feature>
<dbReference type="InterPro" id="IPR011042">
    <property type="entry name" value="6-blade_b-propeller_TolB-like"/>
</dbReference>
<dbReference type="SMART" id="SM00135">
    <property type="entry name" value="LY"/>
    <property type="match status" value="3"/>
</dbReference>
<feature type="domain" description="EGF-like" evidence="19">
    <location>
        <begin position="967"/>
        <end position="1005"/>
    </location>
</feature>
<evidence type="ECO:0000313" key="21">
    <source>
        <dbReference type="Proteomes" id="UP000593567"/>
    </source>
</evidence>
<dbReference type="InterPro" id="IPR000033">
    <property type="entry name" value="LDLR_classB_rpt"/>
</dbReference>
<feature type="compositionally biased region" description="Acidic residues" evidence="17">
    <location>
        <begin position="1419"/>
        <end position="1448"/>
    </location>
</feature>
<dbReference type="FunFam" id="4.10.400.10:FF:000002">
    <property type="entry name" value="Low-density lipoprotein receptor-related protein 1"/>
    <property type="match status" value="1"/>
</dbReference>
<feature type="disulfide bond" evidence="14">
    <location>
        <begin position="25"/>
        <end position="40"/>
    </location>
</feature>
<dbReference type="Pfam" id="PF07645">
    <property type="entry name" value="EGF_CA"/>
    <property type="match status" value="1"/>
</dbReference>
<dbReference type="PANTHER" id="PTHR22722:SF14">
    <property type="entry name" value="MEGALIN, ISOFORM A"/>
    <property type="match status" value="1"/>
</dbReference>
<feature type="disulfide bond" evidence="13">
    <location>
        <begin position="976"/>
        <end position="993"/>
    </location>
</feature>
<dbReference type="InterPro" id="IPR000742">
    <property type="entry name" value="EGF"/>
</dbReference>
<feature type="disulfide bond" evidence="13">
    <location>
        <begin position="1033"/>
        <end position="1042"/>
    </location>
</feature>
<feature type="disulfide bond" evidence="14">
    <location>
        <begin position="167"/>
        <end position="179"/>
    </location>
</feature>
<feature type="repeat" description="LDL-receptor class B" evidence="15">
    <location>
        <begin position="556"/>
        <end position="598"/>
    </location>
</feature>
<dbReference type="PROSITE" id="PS50068">
    <property type="entry name" value="LDLRA_2"/>
    <property type="match status" value="6"/>
</dbReference>
<dbReference type="CDD" id="cd00112">
    <property type="entry name" value="LDLa"/>
    <property type="match status" value="6"/>
</dbReference>
<dbReference type="InterPro" id="IPR001881">
    <property type="entry name" value="EGF-like_Ca-bd_dom"/>
</dbReference>
<dbReference type="PROSITE" id="PS51120">
    <property type="entry name" value="LDLRB"/>
    <property type="match status" value="1"/>
</dbReference>
<feature type="domain" description="EGF-like" evidence="19">
    <location>
        <begin position="805"/>
        <end position="842"/>
    </location>
</feature>
<keyword evidence="12" id="KW-0325">Glycoprotein</keyword>
<dbReference type="FunFam" id="4.10.400.10:FF:000005">
    <property type="entry name" value="low-density lipoprotein receptor-related protein 1B"/>
    <property type="match status" value="2"/>
</dbReference>
<dbReference type="Proteomes" id="UP000593567">
    <property type="component" value="Unassembled WGS sequence"/>
</dbReference>
<feature type="compositionally biased region" description="Low complexity" evidence="17">
    <location>
        <begin position="1296"/>
        <end position="1315"/>
    </location>
</feature>
<feature type="compositionally biased region" description="Acidic residues" evidence="17">
    <location>
        <begin position="1170"/>
        <end position="1179"/>
    </location>
</feature>
<dbReference type="InterPro" id="IPR002172">
    <property type="entry name" value="LDrepeatLR_classA_rpt"/>
</dbReference>
<keyword evidence="11" id="KW-0675">Receptor</keyword>
<gene>
    <name evidence="20" type="ORF">EB796_001430</name>
</gene>
<feature type="disulfide bond" evidence="13">
    <location>
        <begin position="930"/>
        <end position="940"/>
    </location>
</feature>
<feature type="disulfide bond" evidence="13">
    <location>
        <begin position="875"/>
        <end position="884"/>
    </location>
</feature>
<dbReference type="InterPro" id="IPR051221">
    <property type="entry name" value="LDLR-related"/>
</dbReference>
<evidence type="ECO:0000256" key="2">
    <source>
        <dbReference type="ARBA" id="ARBA00022536"/>
    </source>
</evidence>
<feature type="region of interest" description="Disordered" evidence="17">
    <location>
        <begin position="1247"/>
        <end position="1448"/>
    </location>
</feature>
<feature type="compositionally biased region" description="Polar residues" evidence="17">
    <location>
        <begin position="1283"/>
        <end position="1295"/>
    </location>
</feature>
<evidence type="ECO:0000256" key="4">
    <source>
        <dbReference type="ARBA" id="ARBA00022692"/>
    </source>
</evidence>
<evidence type="ECO:0000256" key="8">
    <source>
        <dbReference type="ARBA" id="ARBA00022989"/>
    </source>
</evidence>
<feature type="domain" description="EGF-like" evidence="19">
    <location>
        <begin position="1006"/>
        <end position="1043"/>
    </location>
</feature>
<dbReference type="PROSITE" id="PS01187">
    <property type="entry name" value="EGF_CA"/>
    <property type="match status" value="1"/>
</dbReference>
<dbReference type="InterPro" id="IPR018097">
    <property type="entry name" value="EGF_Ca-bd_CS"/>
</dbReference>
<keyword evidence="2 13" id="KW-0245">EGF-like domain</keyword>
<dbReference type="InterPro" id="IPR023415">
    <property type="entry name" value="LDLR_class-A_CS"/>
</dbReference>
<dbReference type="PROSITE" id="PS01209">
    <property type="entry name" value="LDLRA_1"/>
    <property type="match status" value="3"/>
</dbReference>
<evidence type="ECO:0000256" key="7">
    <source>
        <dbReference type="ARBA" id="ARBA00022837"/>
    </source>
</evidence>
<feature type="disulfide bond" evidence="13">
    <location>
        <begin position="760"/>
        <end position="769"/>
    </location>
</feature>
<evidence type="ECO:0000256" key="15">
    <source>
        <dbReference type="PROSITE-ProRule" id="PRU00461"/>
    </source>
</evidence>
<dbReference type="SMART" id="SM00179">
    <property type="entry name" value="EGF_CA"/>
    <property type="match status" value="1"/>
</dbReference>
<feature type="coiled-coil region" evidence="16">
    <location>
        <begin position="1546"/>
        <end position="1643"/>
    </location>
</feature>
<feature type="domain" description="EGF-like" evidence="19">
    <location>
        <begin position="926"/>
        <end position="966"/>
    </location>
</feature>
<evidence type="ECO:0000256" key="13">
    <source>
        <dbReference type="PROSITE-ProRule" id="PRU00076"/>
    </source>
</evidence>
<proteinExistence type="predicted"/>
<dbReference type="GO" id="GO:0006898">
    <property type="term" value="P:receptor-mediated endocytosis"/>
    <property type="evidence" value="ECO:0007669"/>
    <property type="project" value="TreeGrafter"/>
</dbReference>
<dbReference type="GO" id="GO:0042562">
    <property type="term" value="F:hormone binding"/>
    <property type="evidence" value="ECO:0007669"/>
    <property type="project" value="TreeGrafter"/>
</dbReference>
<evidence type="ECO:0000256" key="6">
    <source>
        <dbReference type="ARBA" id="ARBA00022737"/>
    </source>
</evidence>
<dbReference type="InterPro" id="IPR049883">
    <property type="entry name" value="NOTCH1_EGF-like"/>
</dbReference>
<dbReference type="InterPro" id="IPR036055">
    <property type="entry name" value="LDL_receptor-like_sf"/>
</dbReference>
<keyword evidence="5" id="KW-0732">Signal</keyword>
<feature type="coiled-coil region" evidence="16">
    <location>
        <begin position="1469"/>
        <end position="1503"/>
    </location>
</feature>
<comment type="caution">
    <text evidence="13">Lacks conserved residue(s) required for the propagation of feature annotation.</text>
</comment>
<keyword evidence="4 18" id="KW-0812">Transmembrane</keyword>
<evidence type="ECO:0000259" key="19">
    <source>
        <dbReference type="PROSITE" id="PS50026"/>
    </source>
</evidence>
<dbReference type="PANTHER" id="PTHR22722">
    <property type="entry name" value="LOW-DENSITY LIPOPROTEIN RECEPTOR-RELATED PROTEIN 2-RELATED"/>
    <property type="match status" value="1"/>
</dbReference>
<evidence type="ECO:0000256" key="10">
    <source>
        <dbReference type="ARBA" id="ARBA00023157"/>
    </source>
</evidence>
<comment type="subcellular location">
    <subcellularLocation>
        <location evidence="1">Membrane</location>
        <topology evidence="1">Single-pass membrane protein</topology>
    </subcellularLocation>
</comment>
<keyword evidence="7" id="KW-0106">Calcium</keyword>
<dbReference type="PRINTS" id="PR00261">
    <property type="entry name" value="LDLRECEPTOR"/>
</dbReference>
<dbReference type="Gene3D" id="4.10.400.10">
    <property type="entry name" value="Low-density Lipoprotein Receptor"/>
    <property type="match status" value="6"/>
</dbReference>
<organism evidence="20 21">
    <name type="scientific">Bugula neritina</name>
    <name type="common">Brown bryozoan</name>
    <name type="synonym">Sertularia neritina</name>
    <dbReference type="NCBI Taxonomy" id="10212"/>
    <lineage>
        <taxon>Eukaryota</taxon>
        <taxon>Metazoa</taxon>
        <taxon>Spiralia</taxon>
        <taxon>Lophotrochozoa</taxon>
        <taxon>Bryozoa</taxon>
        <taxon>Gymnolaemata</taxon>
        <taxon>Cheilostomatida</taxon>
        <taxon>Flustrina</taxon>
        <taxon>Buguloidea</taxon>
        <taxon>Bugulidae</taxon>
        <taxon>Bugula</taxon>
    </lineage>
</organism>
<keyword evidence="3" id="KW-0254">Endocytosis</keyword>
<dbReference type="GO" id="GO:0016324">
    <property type="term" value="C:apical plasma membrane"/>
    <property type="evidence" value="ECO:0007669"/>
    <property type="project" value="TreeGrafter"/>
</dbReference>
<dbReference type="EMBL" id="VXIV02000163">
    <property type="protein sequence ID" value="KAF6040313.1"/>
    <property type="molecule type" value="Genomic_DNA"/>
</dbReference>
<dbReference type="PROSITE" id="PS50026">
    <property type="entry name" value="EGF_3"/>
    <property type="match status" value="6"/>
</dbReference>
<evidence type="ECO:0000256" key="11">
    <source>
        <dbReference type="ARBA" id="ARBA00023170"/>
    </source>
</evidence>
<feature type="disulfide bond" evidence="14">
    <location>
        <begin position="126"/>
        <end position="138"/>
    </location>
</feature>
<comment type="caution">
    <text evidence="20">The sequence shown here is derived from an EMBL/GenBank/DDBJ whole genome shotgun (WGS) entry which is preliminary data.</text>
</comment>
<evidence type="ECO:0000256" key="1">
    <source>
        <dbReference type="ARBA" id="ARBA00004167"/>
    </source>
</evidence>
<feature type="disulfide bond" evidence="14">
    <location>
        <begin position="133"/>
        <end position="151"/>
    </location>
</feature>
<dbReference type="GO" id="GO:0043235">
    <property type="term" value="C:receptor complex"/>
    <property type="evidence" value="ECO:0007669"/>
    <property type="project" value="TreeGrafter"/>
</dbReference>
<feature type="disulfide bond" evidence="13">
    <location>
        <begin position="956"/>
        <end position="965"/>
    </location>
</feature>
<dbReference type="Pfam" id="PF00057">
    <property type="entry name" value="Ldl_recept_a"/>
    <property type="match status" value="5"/>
</dbReference>
<evidence type="ECO:0000256" key="5">
    <source>
        <dbReference type="ARBA" id="ARBA00022729"/>
    </source>
</evidence>
<dbReference type="Gene3D" id="2.120.10.30">
    <property type="entry name" value="TolB, C-terminal domain"/>
    <property type="match status" value="1"/>
</dbReference>
<feature type="disulfide bond" evidence="13">
    <location>
        <begin position="832"/>
        <end position="841"/>
    </location>
</feature>
<dbReference type="SMART" id="SM00181">
    <property type="entry name" value="EGF"/>
    <property type="match status" value="11"/>
</dbReference>
<evidence type="ECO:0000256" key="18">
    <source>
        <dbReference type="SAM" id="Phobius"/>
    </source>
</evidence>
<feature type="disulfide bond" evidence="14">
    <location>
        <begin position="174"/>
        <end position="192"/>
    </location>
</feature>
<dbReference type="Gene3D" id="2.10.25.10">
    <property type="entry name" value="Laminin"/>
    <property type="match status" value="6"/>
</dbReference>
<dbReference type="SUPFAM" id="SSF57196">
    <property type="entry name" value="EGF/Laminin"/>
    <property type="match status" value="4"/>
</dbReference>
<keyword evidence="21" id="KW-1185">Reference proteome</keyword>
<dbReference type="SUPFAM" id="SSF63825">
    <property type="entry name" value="YWTD domain"/>
    <property type="match status" value="1"/>
</dbReference>
<feature type="domain" description="EGF-like" evidence="19">
    <location>
        <begin position="733"/>
        <end position="770"/>
    </location>
</feature>
<keyword evidence="8 18" id="KW-1133">Transmembrane helix</keyword>
<feature type="region of interest" description="Disordered" evidence="17">
    <location>
        <begin position="1160"/>
        <end position="1185"/>
    </location>
</feature>
<keyword evidence="16" id="KW-0175">Coiled coil</keyword>
<evidence type="ECO:0000256" key="9">
    <source>
        <dbReference type="ARBA" id="ARBA00023136"/>
    </source>
</evidence>
<feature type="domain" description="EGF-like" evidence="19">
    <location>
        <begin position="845"/>
        <end position="885"/>
    </location>
</feature>
<protein>
    <recommendedName>
        <fullName evidence="19">EGF-like domain-containing protein</fullName>
    </recommendedName>
</protein>
<feature type="disulfide bond" evidence="14">
    <location>
        <begin position="106"/>
        <end position="121"/>
    </location>
</feature>
<evidence type="ECO:0000256" key="14">
    <source>
        <dbReference type="PROSITE-ProRule" id="PRU00124"/>
    </source>
</evidence>
<dbReference type="SMART" id="SM00192">
    <property type="entry name" value="LDLa"/>
    <property type="match status" value="6"/>
</dbReference>
<evidence type="ECO:0000256" key="12">
    <source>
        <dbReference type="ARBA" id="ARBA00023180"/>
    </source>
</evidence>
<keyword evidence="9 18" id="KW-0472">Membrane</keyword>
<dbReference type="GO" id="GO:0005509">
    <property type="term" value="F:calcium ion binding"/>
    <property type="evidence" value="ECO:0007669"/>
    <property type="project" value="InterPro"/>
</dbReference>
<keyword evidence="10 13" id="KW-1015">Disulfide bond</keyword>
<feature type="disulfide bond" evidence="14">
    <location>
        <begin position="6"/>
        <end position="18"/>
    </location>
</feature>
<feature type="disulfide bond" evidence="14">
    <location>
        <begin position="227"/>
        <end position="242"/>
    </location>
</feature>
<dbReference type="OrthoDB" id="72419at2759"/>
<sequence length="1650" mass="182272">MYQVSCLPSYFQCNDRKCIPQRWRCDYENDCIDGSDEIGCEPRECSASEVKCANGLKCIHSSQKCDGFADCSDGSDEFNCKDSTACKEDEFRCISTGRCIPSTWQCDRTVDCLDHSDETDCAARACAPGEFKCQNNLCIPETFKCDGQNDCVDNSDEVNAFCDISPCLPGRFRCGNNICVPKTLLCDGHDDCGDNSDESSFNCESGCGAGMFTCPNTGQCIDESKVCDGEIDCLGERGSRECSTEEECAIAYSNDEHNADFVCRRAVGGCTNVHANLFFIRTYHTAKSFKQLCVTAFKCENVKRSLVKITCEKGYEIDITNALDHCRVCQDRDECLDYGKCSQICQNTAGSYKCSCQKGFSLLKDNRPGPKHDCVLDSEEEAPYLLIADGHALRSFDLYKTSSASLDDRPSFISVVEPSSRIDSVTADMTGEQWTAYMLSYHSNVILKTDITSLRTNYRKRRSSPNSIPQQSTAIKSQTRSVAEVIKSNLTNTKSIAYDWVHGNLYWVDSEHATISLMHVARKLESTIVTEMSMMAAISDKHINPQHITIDPIIVNRIFWTDCCVKPRIWSADLDGSNPEMLADELEWPGGIVCDVSNGRLYWTDGKHRTISTMTVTGTDRRTIYRFTSGMQPNMIDVFGRELIVTSLDRKSVVTLDKFVGVENSTHQTNISTVVNSTAMHVGDIIIVHPVKLYQPAREWNCDCGPNSIITETFHEGHYRCSCLCADDYMKVNTTHCQYCPCLNTGICSNQPDQPIKCICPKEYGGVLCEQHLCKDYCGQKAECEVFDGAPFCKCSPGYAGERCNQHACSSDLCLNNGTCHLDNGGLSYCVCPMMYTGERCQTRMTDLCKERGCVGERAVSCTSDPATQLYDCQCAKGYAGFDCENCLSEDNRLYTCHSQGKCSYPSGNPSCTCNSLQFEHITQCHNSVCYGYCSNGGTCFLKETTGGRKEPTCACSKYFTGKHCQIRMKCVTGYCHNGGTCIENDNGKPASCLCNKDFTGELCDEGCKEQPCLYGKTCQKPVSFFLFPECTCPEGLRGEQCEFNSLCDSHCHGHGICVGCLASVNATCSTCCECNCYYGWTGETCETKIHEDEQEASSNPPQHSKFTAGIIAAVASVSILLVLLVVVIILVVYKKRQKRRVLFEHLRLSEERDGTMEISNPMYLKSTNEDDDEDDDDYSVYSATNTSNFANPLFSSRSGRKQNKKPDERVLLIDNEQGDEDLPSSRGSQGSVANVVSEVTVRALQEFDSGDMPPPDDEDVTDVVLPDTLDGGAEEVSPPADANTTEVVSGSTEGSRPVSAKPSSARSSRAGSARSKPEKPSSRHSSRQGSASSKKSVAERIAENSLVPPTGDDEVSTAEIDGAILNSERDDGLPEGEQNAPPTTAYTGFVPPPTQAPIDQGDVGDLVPSGGDGGGDGDPGDDGDYESDGGHEGEEEVAEEEGSDEEEADLVVLDPEHPLMKRFQNALKKQLTSQHEKVKLEMSELTEALKRKMSERENLGVELYGIQQELARYQVLLEENHDKYNQLNHHRSVKEQNLLGVRDEYKNIQIQQNNEKKKAAELQQEVENLALRLFYVNNAKEDVRSDIAVMKRAAERADVEVDQAEAQKQKQDLYVDRLIESVEKLREDIAITEAQITAQLEETKAAKKH</sequence>
<accession>A0A7J7KQH1</accession>
<dbReference type="SUPFAM" id="SSF57424">
    <property type="entry name" value="LDL receptor-like module"/>
    <property type="match status" value="6"/>
</dbReference>
<reference evidence="20" key="1">
    <citation type="submission" date="2020-06" db="EMBL/GenBank/DDBJ databases">
        <title>Draft genome of Bugula neritina, a colonial animal packing powerful symbionts and potential medicines.</title>
        <authorList>
            <person name="Rayko M."/>
        </authorList>
    </citation>
    <scope>NUCLEOTIDE SEQUENCE [LARGE SCALE GENOMIC DNA]</scope>
    <source>
        <strain evidence="20">Kwan_BN1</strain>
    </source>
</reference>
<feature type="disulfide bond" evidence="14">
    <location>
        <begin position="13"/>
        <end position="31"/>
    </location>
</feature>
<feature type="transmembrane region" description="Helical" evidence="18">
    <location>
        <begin position="1107"/>
        <end position="1134"/>
    </location>
</feature>
<dbReference type="PROSITE" id="PS00022">
    <property type="entry name" value="EGF_1"/>
    <property type="match status" value="5"/>
</dbReference>